<evidence type="ECO:0000313" key="3">
    <source>
        <dbReference type="EMBL" id="OKA10055.1"/>
    </source>
</evidence>
<organism evidence="2 4">
    <name type="scientific">Amycolatopsis regifaucium</name>
    <dbReference type="NCBI Taxonomy" id="546365"/>
    <lineage>
        <taxon>Bacteria</taxon>
        <taxon>Bacillati</taxon>
        <taxon>Actinomycetota</taxon>
        <taxon>Actinomycetes</taxon>
        <taxon>Pseudonocardiales</taxon>
        <taxon>Pseudonocardiaceae</taxon>
        <taxon>Amycolatopsis</taxon>
    </lineage>
</organism>
<evidence type="ECO:0000313" key="4">
    <source>
        <dbReference type="Proteomes" id="UP000076321"/>
    </source>
</evidence>
<dbReference type="AlphaFoldDB" id="A0A154M4U0"/>
<proteinExistence type="predicted"/>
<dbReference type="EMBL" id="LOBU02000006">
    <property type="protein sequence ID" value="OKA10055.1"/>
    <property type="molecule type" value="Genomic_DNA"/>
</dbReference>
<feature type="transmembrane region" description="Helical" evidence="1">
    <location>
        <begin position="42"/>
        <end position="59"/>
    </location>
</feature>
<dbReference type="RefSeq" id="WP_063054169.1">
    <property type="nucleotide sequence ID" value="NZ_FOPQ01000012.1"/>
</dbReference>
<gene>
    <name evidence="3" type="ORF">ATP06_0206890</name>
    <name evidence="2" type="ORF">AVL48_14525</name>
</gene>
<comment type="caution">
    <text evidence="2">The sequence shown here is derived from an EMBL/GenBank/DDBJ whole genome shotgun (WGS) entry which is preliminary data.</text>
</comment>
<keyword evidence="1" id="KW-0812">Transmembrane</keyword>
<evidence type="ECO:0000256" key="1">
    <source>
        <dbReference type="SAM" id="Phobius"/>
    </source>
</evidence>
<dbReference type="Proteomes" id="UP000076321">
    <property type="component" value="Unassembled WGS sequence"/>
</dbReference>
<evidence type="ECO:0000313" key="2">
    <source>
        <dbReference type="EMBL" id="KZB79628.1"/>
    </source>
</evidence>
<reference evidence="3 5" key="2">
    <citation type="submission" date="2016-11" db="EMBL/GenBank/DDBJ databases">
        <title>Genome sequencing of Amycolatopsis regifaucium.</title>
        <authorList>
            <person name="Mayilraj S."/>
            <person name="Kaur N."/>
        </authorList>
    </citation>
    <scope>NUCLEOTIDE SEQUENCE [LARGE SCALE GENOMIC DNA]</scope>
    <source>
        <strain evidence="3 5">GY080</strain>
    </source>
</reference>
<evidence type="ECO:0000313" key="5">
    <source>
        <dbReference type="Proteomes" id="UP000186883"/>
    </source>
</evidence>
<dbReference type="EMBL" id="LQCI01000051">
    <property type="protein sequence ID" value="KZB79628.1"/>
    <property type="molecule type" value="Genomic_DNA"/>
</dbReference>
<keyword evidence="1" id="KW-0472">Membrane</keyword>
<keyword evidence="5" id="KW-1185">Reference proteome</keyword>
<keyword evidence="1" id="KW-1133">Transmembrane helix</keyword>
<name>A0A154M4U0_9PSEU</name>
<protein>
    <submittedName>
        <fullName evidence="2">Uncharacterized protein</fullName>
    </submittedName>
</protein>
<accession>A0A154M4U0</accession>
<reference evidence="2 4" key="1">
    <citation type="submission" date="2015-12" db="EMBL/GenBank/DDBJ databases">
        <title>Amycolatopsis regifaucium genome sequencing and assembly.</title>
        <authorList>
            <person name="Mayilraj S."/>
        </authorList>
    </citation>
    <scope>NUCLEOTIDE SEQUENCE [LARGE SCALE GENOMIC DNA]</scope>
    <source>
        <strain evidence="2 4">GY080</strain>
    </source>
</reference>
<sequence>MFHLSPPMPMGGPERPFPRANTAGPVIVILLIVSQWQPDQAASLLGVLAMITVLSLVVGRGPRPHPRLA</sequence>
<dbReference type="Proteomes" id="UP000186883">
    <property type="component" value="Unassembled WGS sequence"/>
</dbReference>